<dbReference type="AlphaFoldDB" id="A0A3N4JK37"/>
<gene>
    <name evidence="1" type="ORF">L873DRAFT_1793095</name>
</gene>
<evidence type="ECO:0000313" key="2">
    <source>
        <dbReference type="Proteomes" id="UP000276215"/>
    </source>
</evidence>
<proteinExistence type="predicted"/>
<reference evidence="1 2" key="1">
    <citation type="journal article" date="2018" name="Nat. Ecol. Evol.">
        <title>Pezizomycetes genomes reveal the molecular basis of ectomycorrhizal truffle lifestyle.</title>
        <authorList>
            <person name="Murat C."/>
            <person name="Payen T."/>
            <person name="Noel B."/>
            <person name="Kuo A."/>
            <person name="Morin E."/>
            <person name="Chen J."/>
            <person name="Kohler A."/>
            <person name="Krizsan K."/>
            <person name="Balestrini R."/>
            <person name="Da Silva C."/>
            <person name="Montanini B."/>
            <person name="Hainaut M."/>
            <person name="Levati E."/>
            <person name="Barry K.W."/>
            <person name="Belfiori B."/>
            <person name="Cichocki N."/>
            <person name="Clum A."/>
            <person name="Dockter R.B."/>
            <person name="Fauchery L."/>
            <person name="Guy J."/>
            <person name="Iotti M."/>
            <person name="Le Tacon F."/>
            <person name="Lindquist E.A."/>
            <person name="Lipzen A."/>
            <person name="Malagnac F."/>
            <person name="Mello A."/>
            <person name="Molinier V."/>
            <person name="Miyauchi S."/>
            <person name="Poulain J."/>
            <person name="Riccioni C."/>
            <person name="Rubini A."/>
            <person name="Sitrit Y."/>
            <person name="Splivallo R."/>
            <person name="Traeger S."/>
            <person name="Wang M."/>
            <person name="Zifcakova L."/>
            <person name="Wipf D."/>
            <person name="Zambonelli A."/>
            <person name="Paolocci F."/>
            <person name="Nowrousian M."/>
            <person name="Ottonello S."/>
            <person name="Baldrian P."/>
            <person name="Spatafora J.W."/>
            <person name="Henrissat B."/>
            <person name="Nagy L.G."/>
            <person name="Aury J.M."/>
            <person name="Wincker P."/>
            <person name="Grigoriev I.V."/>
            <person name="Bonfante P."/>
            <person name="Martin F.M."/>
        </authorList>
    </citation>
    <scope>NUCLEOTIDE SEQUENCE [LARGE SCALE GENOMIC DNA]</scope>
    <source>
        <strain evidence="1 2">120613-1</strain>
    </source>
</reference>
<accession>A0A3N4JK37</accession>
<evidence type="ECO:0000313" key="1">
    <source>
        <dbReference type="EMBL" id="RPA94234.1"/>
    </source>
</evidence>
<organism evidence="1 2">
    <name type="scientific">Choiromyces venosus 120613-1</name>
    <dbReference type="NCBI Taxonomy" id="1336337"/>
    <lineage>
        <taxon>Eukaryota</taxon>
        <taxon>Fungi</taxon>
        <taxon>Dikarya</taxon>
        <taxon>Ascomycota</taxon>
        <taxon>Pezizomycotina</taxon>
        <taxon>Pezizomycetes</taxon>
        <taxon>Pezizales</taxon>
        <taxon>Tuberaceae</taxon>
        <taxon>Choiromyces</taxon>
    </lineage>
</organism>
<protein>
    <submittedName>
        <fullName evidence="1">Uncharacterized protein</fullName>
    </submittedName>
</protein>
<name>A0A3N4JK37_9PEZI</name>
<sequence>MAAYTMWREEVLTYLKVHSLDNRRMTNSDLGSLVIFACALPPIMARIELVRDKHWADNVEEVDCHLRRLVLDTAKNLRWLNACRLVEARKVCKVKGPLSKCSPKSMMRYLVLTHFISGSIQRG</sequence>
<dbReference type="EMBL" id="ML120440">
    <property type="protein sequence ID" value="RPA94234.1"/>
    <property type="molecule type" value="Genomic_DNA"/>
</dbReference>
<dbReference type="Proteomes" id="UP000276215">
    <property type="component" value="Unassembled WGS sequence"/>
</dbReference>
<keyword evidence="2" id="KW-1185">Reference proteome</keyword>